<dbReference type="EMBL" id="CP022022">
    <property type="protein sequence ID" value="ASF41899.1"/>
    <property type="molecule type" value="Genomic_DNA"/>
</dbReference>
<name>A0A1Z4BKX2_9FLAO</name>
<gene>
    <name evidence="1" type="ORF">CBG49_01670</name>
</gene>
<sequence>MKNLLLFTMLFIVLACNQNTKEDETPAPCCSPPPFFYLFITKSAPEYQDFLNNKGEGDRDNVYFYQIVNNTEKKYHTLLLTDNSKNKDYAEVATESAIFLYTGKTETLYLKNKAKTYKIEFLGTIGECCSAHFQEMYIDGVKNNDFILIK</sequence>
<evidence type="ECO:0000313" key="1">
    <source>
        <dbReference type="EMBL" id="ASF41899.1"/>
    </source>
</evidence>
<reference evidence="2" key="1">
    <citation type="submission" date="2017-06" db="EMBL/GenBank/DDBJ databases">
        <title>Complete genome sequence of Capnocytophaga sp. KCOM 1579 (=ChDC OS43) isolated from a human refractory periapical abscess lesion.</title>
        <authorList>
            <person name="Kook J.-K."/>
            <person name="Park S.-N."/>
            <person name="Lim Y.K."/>
            <person name="Roh H."/>
        </authorList>
    </citation>
    <scope>NUCLEOTIDE SEQUENCE [LARGE SCALE GENOMIC DNA]</scope>
    <source>
        <strain evidence="2">ChDC OS43</strain>
    </source>
</reference>
<dbReference type="AlphaFoldDB" id="A0A1Z4BKX2"/>
<proteinExistence type="predicted"/>
<organism evidence="1 2">
    <name type="scientific">Capnocytophaga endodontalis</name>
    <dbReference type="NCBI Taxonomy" id="2708117"/>
    <lineage>
        <taxon>Bacteria</taxon>
        <taxon>Pseudomonadati</taxon>
        <taxon>Bacteroidota</taxon>
        <taxon>Flavobacteriia</taxon>
        <taxon>Flavobacteriales</taxon>
        <taxon>Flavobacteriaceae</taxon>
        <taxon>Capnocytophaga</taxon>
    </lineage>
</organism>
<accession>A0A1Z4BKX2</accession>
<dbReference type="KEGG" id="capn:CBG49_01670"/>
<keyword evidence="2" id="KW-1185">Reference proteome</keyword>
<dbReference type="Proteomes" id="UP000197007">
    <property type="component" value="Chromosome"/>
</dbReference>
<protein>
    <submittedName>
        <fullName evidence="1">Uncharacterized protein</fullName>
    </submittedName>
</protein>
<dbReference type="RefSeq" id="WP_088593107.1">
    <property type="nucleotide sequence ID" value="NZ_CP022022.1"/>
</dbReference>
<dbReference type="PROSITE" id="PS51257">
    <property type="entry name" value="PROKAR_LIPOPROTEIN"/>
    <property type="match status" value="1"/>
</dbReference>
<evidence type="ECO:0000313" key="2">
    <source>
        <dbReference type="Proteomes" id="UP000197007"/>
    </source>
</evidence>